<keyword evidence="3" id="KW-1185">Reference proteome</keyword>
<evidence type="ECO:0000313" key="3">
    <source>
        <dbReference type="Proteomes" id="UP000326532"/>
    </source>
</evidence>
<feature type="transmembrane region" description="Helical" evidence="1">
    <location>
        <begin position="20"/>
        <end position="43"/>
    </location>
</feature>
<sequence length="61" mass="7003">MKRNWAFLRGGLIGFGGRWVNVFVSLRMVYFSGGLLEMVVWGVRLGKRSKRLFNGRVSLKV</sequence>
<dbReference type="AlphaFoldDB" id="A0A5N6DWR8"/>
<accession>A0A5N6DWR8</accession>
<evidence type="ECO:0000313" key="2">
    <source>
        <dbReference type="EMBL" id="KAB8209539.1"/>
    </source>
</evidence>
<evidence type="ECO:0000256" key="1">
    <source>
        <dbReference type="SAM" id="Phobius"/>
    </source>
</evidence>
<name>A0A5N6DWR8_ASPPA</name>
<keyword evidence="1" id="KW-0812">Transmembrane</keyword>
<dbReference type="Proteomes" id="UP000326532">
    <property type="component" value="Unassembled WGS sequence"/>
</dbReference>
<gene>
    <name evidence="2" type="ORF">BDV34DRAFT_188550</name>
</gene>
<dbReference type="VEuPathDB" id="FungiDB:BDV34DRAFT_188550"/>
<organism evidence="2 3">
    <name type="scientific">Aspergillus parasiticus</name>
    <dbReference type="NCBI Taxonomy" id="5067"/>
    <lineage>
        <taxon>Eukaryota</taxon>
        <taxon>Fungi</taxon>
        <taxon>Dikarya</taxon>
        <taxon>Ascomycota</taxon>
        <taxon>Pezizomycotina</taxon>
        <taxon>Eurotiomycetes</taxon>
        <taxon>Eurotiomycetidae</taxon>
        <taxon>Eurotiales</taxon>
        <taxon>Aspergillaceae</taxon>
        <taxon>Aspergillus</taxon>
        <taxon>Aspergillus subgen. Circumdati</taxon>
    </lineage>
</organism>
<keyword evidence="1" id="KW-1133">Transmembrane helix</keyword>
<reference evidence="2 3" key="1">
    <citation type="submission" date="2019-04" db="EMBL/GenBank/DDBJ databases">
        <title>Fungal friends and foes A comparative genomics study of 23 Aspergillus species from section Flavi.</title>
        <authorList>
            <consortium name="DOE Joint Genome Institute"/>
            <person name="Kjaerbolling I."/>
            <person name="Vesth T.C."/>
            <person name="Frisvad J.C."/>
            <person name="Nybo J.L."/>
            <person name="Theobald S."/>
            <person name="Kildgaard S."/>
            <person name="Petersen T.I."/>
            <person name="Kuo A."/>
            <person name="Sato A."/>
            <person name="Lyhne E.K."/>
            <person name="Kogle M.E."/>
            <person name="Wiebenga A."/>
            <person name="Kun R.S."/>
            <person name="Lubbers R.J."/>
            <person name="Makela M.R."/>
            <person name="Barry K."/>
            <person name="Chovatia M."/>
            <person name="Clum A."/>
            <person name="Daum C."/>
            <person name="Haridas S."/>
            <person name="He G."/>
            <person name="LaButti K."/>
            <person name="Lipzen A."/>
            <person name="Mondo S."/>
            <person name="Pangilinan J."/>
            <person name="Riley R."/>
            <person name="Salamov A."/>
            <person name="Simmons B.A."/>
            <person name="Magnuson J.K."/>
            <person name="Henrissat B."/>
            <person name="Mortensen U.H."/>
            <person name="Larsen T.O."/>
            <person name="De vries R.P."/>
            <person name="Grigoriev I.V."/>
            <person name="Machida M."/>
            <person name="Baker S.E."/>
            <person name="Andersen M.R."/>
        </authorList>
    </citation>
    <scope>NUCLEOTIDE SEQUENCE [LARGE SCALE GENOMIC DNA]</scope>
    <source>
        <strain evidence="2 3">CBS 117618</strain>
    </source>
</reference>
<proteinExistence type="predicted"/>
<protein>
    <submittedName>
        <fullName evidence="2">Uncharacterized protein</fullName>
    </submittedName>
</protein>
<keyword evidence="1" id="KW-0472">Membrane</keyword>
<dbReference type="EMBL" id="ML734946">
    <property type="protein sequence ID" value="KAB8209539.1"/>
    <property type="molecule type" value="Genomic_DNA"/>
</dbReference>